<evidence type="ECO:0000313" key="2">
    <source>
        <dbReference type="Proteomes" id="UP000177324"/>
    </source>
</evidence>
<name>A0A1G1VQ58_9BACT</name>
<dbReference type="Proteomes" id="UP000177324">
    <property type="component" value="Unassembled WGS sequence"/>
</dbReference>
<reference evidence="1 2" key="1">
    <citation type="journal article" date="2016" name="Nat. Commun.">
        <title>Thousands of microbial genomes shed light on interconnected biogeochemical processes in an aquifer system.</title>
        <authorList>
            <person name="Anantharaman K."/>
            <person name="Brown C.T."/>
            <person name="Hug L.A."/>
            <person name="Sharon I."/>
            <person name="Castelle C.J."/>
            <person name="Probst A.J."/>
            <person name="Thomas B.C."/>
            <person name="Singh A."/>
            <person name="Wilkins M.J."/>
            <person name="Karaoz U."/>
            <person name="Brodie E.L."/>
            <person name="Williams K.H."/>
            <person name="Hubbard S.S."/>
            <person name="Banfield J.F."/>
        </authorList>
    </citation>
    <scope>NUCLEOTIDE SEQUENCE [LARGE SCALE GENOMIC DNA]</scope>
</reference>
<dbReference type="AlphaFoldDB" id="A0A1G1VQ58"/>
<dbReference type="STRING" id="1797589.A2784_03585"/>
<sequence length="120" mass="13714">MSEQFSFGGFSGTTEEVIQAYKRRQGSDEVTPGELSRWEDYRNQLPKEDYRVLAGRLRGLLENLPRRTSRFGGAESGVQLEYGLLVSELQARIESGQCGLEDIQRVLRDSWQTVEHSFRA</sequence>
<comment type="caution">
    <text evidence="1">The sequence shown here is derived from an EMBL/GenBank/DDBJ whole genome shotgun (WGS) entry which is preliminary data.</text>
</comment>
<protein>
    <submittedName>
        <fullName evidence="1">Uncharacterized protein</fullName>
    </submittedName>
</protein>
<proteinExistence type="predicted"/>
<dbReference type="EMBL" id="MHCH01000024">
    <property type="protein sequence ID" value="OGY17464.1"/>
    <property type="molecule type" value="Genomic_DNA"/>
</dbReference>
<organism evidence="1 2">
    <name type="scientific">Candidatus Chisholmbacteria bacterium RIFCSPHIGHO2_01_FULL_48_12</name>
    <dbReference type="NCBI Taxonomy" id="1797589"/>
    <lineage>
        <taxon>Bacteria</taxon>
        <taxon>Candidatus Chisholmiibacteriota</taxon>
    </lineage>
</organism>
<accession>A0A1G1VQ58</accession>
<evidence type="ECO:0000313" key="1">
    <source>
        <dbReference type="EMBL" id="OGY17464.1"/>
    </source>
</evidence>
<gene>
    <name evidence="1" type="ORF">A2784_03585</name>
</gene>